<dbReference type="Proteomes" id="UP000214646">
    <property type="component" value="Unassembled WGS sequence"/>
</dbReference>
<evidence type="ECO:0000313" key="1">
    <source>
        <dbReference type="EMBL" id="OWK39788.1"/>
    </source>
</evidence>
<dbReference type="InterPro" id="IPR036412">
    <property type="entry name" value="HAD-like_sf"/>
</dbReference>
<reference evidence="2" key="1">
    <citation type="submission" date="2017-06" db="EMBL/GenBank/DDBJ databases">
        <title>Genome analysis of Fimbriiglobus ruber SP5, the first member of the order Planctomycetales with confirmed chitinolytic capability.</title>
        <authorList>
            <person name="Ravin N.V."/>
            <person name="Rakitin A.L."/>
            <person name="Ivanova A.A."/>
            <person name="Beletsky A.V."/>
            <person name="Kulichevskaya I.S."/>
            <person name="Mardanov A.V."/>
            <person name="Dedysh S.N."/>
        </authorList>
    </citation>
    <scope>NUCLEOTIDE SEQUENCE [LARGE SCALE GENOMIC DNA]</scope>
    <source>
        <strain evidence="2">SP5</strain>
    </source>
</reference>
<dbReference type="SFLD" id="SFLDS00003">
    <property type="entry name" value="Haloacid_Dehalogenase"/>
    <property type="match status" value="1"/>
</dbReference>
<dbReference type="RefSeq" id="WP_238602770.1">
    <property type="nucleotide sequence ID" value="NZ_NIDE01000009.1"/>
</dbReference>
<protein>
    <recommendedName>
        <fullName evidence="3">Hydrolase</fullName>
    </recommendedName>
</protein>
<dbReference type="PANTHER" id="PTHR43611">
    <property type="entry name" value="ALPHA-D-GLUCOSE 1-PHOSPHATE PHOSPHATASE"/>
    <property type="match status" value="1"/>
</dbReference>
<dbReference type="InterPro" id="IPR023198">
    <property type="entry name" value="PGP-like_dom2"/>
</dbReference>
<keyword evidence="2" id="KW-1185">Reference proteome</keyword>
<dbReference type="Pfam" id="PF00702">
    <property type="entry name" value="Hydrolase"/>
    <property type="match status" value="1"/>
</dbReference>
<gene>
    <name evidence="1" type="ORF">FRUB_05678</name>
</gene>
<comment type="caution">
    <text evidence="1">The sequence shown here is derived from an EMBL/GenBank/DDBJ whole genome shotgun (WGS) entry which is preliminary data.</text>
</comment>
<evidence type="ECO:0008006" key="3">
    <source>
        <dbReference type="Google" id="ProtNLM"/>
    </source>
</evidence>
<dbReference type="PANTHER" id="PTHR43611:SF3">
    <property type="entry name" value="FLAVIN MONONUCLEOTIDE HYDROLASE 1, CHLOROPLATIC"/>
    <property type="match status" value="1"/>
</dbReference>
<proteinExistence type="predicted"/>
<organism evidence="1 2">
    <name type="scientific">Fimbriiglobus ruber</name>
    <dbReference type="NCBI Taxonomy" id="1908690"/>
    <lineage>
        <taxon>Bacteria</taxon>
        <taxon>Pseudomonadati</taxon>
        <taxon>Planctomycetota</taxon>
        <taxon>Planctomycetia</taxon>
        <taxon>Gemmatales</taxon>
        <taxon>Gemmataceae</taxon>
        <taxon>Fimbriiglobus</taxon>
    </lineage>
</organism>
<evidence type="ECO:0000313" key="2">
    <source>
        <dbReference type="Proteomes" id="UP000214646"/>
    </source>
</evidence>
<name>A0A225DML3_9BACT</name>
<dbReference type="AlphaFoldDB" id="A0A225DML3"/>
<sequence>MFVDIGGVLLTNGWDRYARKRAAVHFKLEPEFDALEDLHHLMFATYELDEFTLEEYLSRTVFHTERPFTREQFREFMFAQSQPYPEMIDLIVRLKARHQLKVAVVSNEARELNAYRIAKFQLNGFVDFFISSCFVHIRKPDAHMFRLALDVAQTPVERIVYIENTPMFVEIAEGLGIQSVLHMDYPSTRARLAAYGLGTDEGVAHETR</sequence>
<accession>A0A225DML3</accession>
<dbReference type="Gene3D" id="1.10.150.240">
    <property type="entry name" value="Putative phosphatase, domain 2"/>
    <property type="match status" value="1"/>
</dbReference>
<dbReference type="EMBL" id="NIDE01000009">
    <property type="protein sequence ID" value="OWK39788.1"/>
    <property type="molecule type" value="Genomic_DNA"/>
</dbReference>
<dbReference type="InterPro" id="IPR023214">
    <property type="entry name" value="HAD_sf"/>
</dbReference>
<dbReference type="SUPFAM" id="SSF56784">
    <property type="entry name" value="HAD-like"/>
    <property type="match status" value="1"/>
</dbReference>
<dbReference type="SFLD" id="SFLDG01129">
    <property type="entry name" value="C1.5:_HAD__Beta-PGM__Phosphata"/>
    <property type="match status" value="1"/>
</dbReference>
<dbReference type="Gene3D" id="3.40.50.1000">
    <property type="entry name" value="HAD superfamily/HAD-like"/>
    <property type="match status" value="1"/>
</dbReference>